<evidence type="ECO:0000256" key="4">
    <source>
        <dbReference type="ARBA" id="ARBA00022692"/>
    </source>
</evidence>
<comment type="subcellular location">
    <subcellularLocation>
        <location evidence="1">Cell membrane</location>
        <topology evidence="1">Multi-pass membrane protein</topology>
    </subcellularLocation>
</comment>
<dbReference type="PATRIC" id="fig|1238182.3.peg.2138"/>
<evidence type="ECO:0000256" key="1">
    <source>
        <dbReference type="ARBA" id="ARBA00004651"/>
    </source>
</evidence>
<comment type="caution">
    <text evidence="9">The sequence shown here is derived from an EMBL/GenBank/DDBJ whole genome shotgun (WGS) entry which is preliminary data.</text>
</comment>
<dbReference type="EMBL" id="ANHY01000008">
    <property type="protein sequence ID" value="EKV30516.1"/>
    <property type="molecule type" value="Genomic_DNA"/>
</dbReference>
<dbReference type="GO" id="GO:0005886">
    <property type="term" value="C:plasma membrane"/>
    <property type="evidence" value="ECO:0007669"/>
    <property type="project" value="UniProtKB-SubCell"/>
</dbReference>
<protein>
    <submittedName>
        <fullName evidence="9">Chromate transport protein ChrA</fullName>
    </submittedName>
</protein>
<evidence type="ECO:0000313" key="10">
    <source>
        <dbReference type="Proteomes" id="UP000009881"/>
    </source>
</evidence>
<sequence>MDAPSAPPSAPADTARDPAPPPPAPARAGEVFAAFLKLGLTAFGGPVAHLGYFREEFVTRRRWLDDAAYADLVALCQFLPGPASSQVGLALGLLRAGLAGALAAWLAFTLPSAVVMVLAALGVAVLAGEAGLTLDALSGLKAAAVAVVALALWGMAKTLTPDVRRASVAVAAAALVAAWDSPLAQIAAIVAGGAAGLALVKPEMRTDAVHLPVPVSRRWAVAALVAFFGLLVGLPLVAEGPLAELFDAMYRSGALVFGGGHVVLPLLQAEVVAPGWVGAESFMAGYGAAQAVPGPLFTFAAYLGTAAAGVVGGLVALAGIFLPAWLLVLGALPFWARLRGSRWARQVLAGVNAAVVGLLAAAFYDPVFTAGVRGPLDFALALLALLLLAAWRVPPWAVVLVCGALGVAV</sequence>
<dbReference type="AlphaFoldDB" id="K9HPY0"/>
<dbReference type="eggNOG" id="COG2059">
    <property type="taxonomic scope" value="Bacteria"/>
</dbReference>
<feature type="transmembrane region" description="Helical" evidence="8">
    <location>
        <begin position="139"/>
        <end position="156"/>
    </location>
</feature>
<dbReference type="STRING" id="1238182.C882_4475"/>
<dbReference type="RefSeq" id="WP_009540583.1">
    <property type="nucleotide sequence ID" value="NZ_ANHY01000008.1"/>
</dbReference>
<comment type="similarity">
    <text evidence="2">Belongs to the chromate ion transporter (CHR) (TC 2.A.51) family.</text>
</comment>
<dbReference type="NCBIfam" id="TIGR00937">
    <property type="entry name" value="2A51"/>
    <property type="match status" value="1"/>
</dbReference>
<dbReference type="InterPro" id="IPR014047">
    <property type="entry name" value="Chr_Tranpt_l_chain"/>
</dbReference>
<evidence type="ECO:0000256" key="7">
    <source>
        <dbReference type="SAM" id="MobiDB-lite"/>
    </source>
</evidence>
<feature type="transmembrane region" description="Helical" evidence="8">
    <location>
        <begin position="102"/>
        <end position="127"/>
    </location>
</feature>
<dbReference type="InterPro" id="IPR003370">
    <property type="entry name" value="Chromate_transpt"/>
</dbReference>
<keyword evidence="6 8" id="KW-0472">Membrane</keyword>
<dbReference type="OrthoDB" id="8969999at2"/>
<evidence type="ECO:0000256" key="5">
    <source>
        <dbReference type="ARBA" id="ARBA00022989"/>
    </source>
</evidence>
<dbReference type="Pfam" id="PF02417">
    <property type="entry name" value="Chromate_transp"/>
    <property type="match status" value="2"/>
</dbReference>
<gene>
    <name evidence="9" type="ORF">C882_4475</name>
</gene>
<feature type="transmembrane region" description="Helical" evidence="8">
    <location>
        <begin position="379"/>
        <end position="408"/>
    </location>
</feature>
<evidence type="ECO:0000256" key="3">
    <source>
        <dbReference type="ARBA" id="ARBA00022475"/>
    </source>
</evidence>
<feature type="compositionally biased region" description="Pro residues" evidence="7">
    <location>
        <begin position="1"/>
        <end position="10"/>
    </location>
</feature>
<feature type="transmembrane region" description="Helical" evidence="8">
    <location>
        <begin position="168"/>
        <end position="199"/>
    </location>
</feature>
<evidence type="ECO:0000313" key="9">
    <source>
        <dbReference type="EMBL" id="EKV30516.1"/>
    </source>
</evidence>
<keyword evidence="5 8" id="KW-1133">Transmembrane helix</keyword>
<keyword evidence="3" id="KW-1003">Cell membrane</keyword>
<keyword evidence="4 8" id="KW-0812">Transmembrane</keyword>
<proteinExistence type="inferred from homology"/>
<reference evidence="9 10" key="1">
    <citation type="journal article" date="2013" name="Genome Announc.">
        <title>Draft Genome Sequence of an Alphaproteobacterium, Caenispirillum salinarum AK4(T), Isolated from a Solar Saltern.</title>
        <authorList>
            <person name="Khatri I."/>
            <person name="Singh A."/>
            <person name="Korpole S."/>
            <person name="Pinnaka A.K."/>
            <person name="Subramanian S."/>
        </authorList>
    </citation>
    <scope>NUCLEOTIDE SEQUENCE [LARGE SCALE GENOMIC DNA]</scope>
    <source>
        <strain evidence="9 10">AK4</strain>
    </source>
</reference>
<dbReference type="GO" id="GO:0015109">
    <property type="term" value="F:chromate transmembrane transporter activity"/>
    <property type="evidence" value="ECO:0007669"/>
    <property type="project" value="InterPro"/>
</dbReference>
<organism evidence="9 10">
    <name type="scientific">Caenispirillum salinarum AK4</name>
    <dbReference type="NCBI Taxonomy" id="1238182"/>
    <lineage>
        <taxon>Bacteria</taxon>
        <taxon>Pseudomonadati</taxon>
        <taxon>Pseudomonadota</taxon>
        <taxon>Alphaproteobacteria</taxon>
        <taxon>Rhodospirillales</taxon>
        <taxon>Novispirillaceae</taxon>
        <taxon>Caenispirillum</taxon>
    </lineage>
</organism>
<dbReference type="PANTHER" id="PTHR33567:SF3">
    <property type="entry name" value="CHROMATE ION TRANSPORTER (EUROFUNG)"/>
    <property type="match status" value="1"/>
</dbReference>
<keyword evidence="10" id="KW-1185">Reference proteome</keyword>
<feature type="transmembrane region" description="Helical" evidence="8">
    <location>
        <begin position="302"/>
        <end position="335"/>
    </location>
</feature>
<feature type="region of interest" description="Disordered" evidence="7">
    <location>
        <begin position="1"/>
        <end position="24"/>
    </location>
</feature>
<evidence type="ECO:0000256" key="8">
    <source>
        <dbReference type="SAM" id="Phobius"/>
    </source>
</evidence>
<feature type="transmembrane region" description="Helical" evidence="8">
    <location>
        <begin position="31"/>
        <end position="53"/>
    </location>
</feature>
<dbReference type="PANTHER" id="PTHR33567">
    <property type="entry name" value="CHROMATE ION TRANSPORTER (EUROFUNG)"/>
    <property type="match status" value="1"/>
</dbReference>
<dbReference type="PIRSF" id="PIRSF004810">
    <property type="entry name" value="ChrA"/>
    <property type="match status" value="1"/>
</dbReference>
<evidence type="ECO:0000256" key="6">
    <source>
        <dbReference type="ARBA" id="ARBA00023136"/>
    </source>
</evidence>
<accession>K9HPY0</accession>
<feature type="transmembrane region" description="Helical" evidence="8">
    <location>
        <begin position="219"/>
        <end position="237"/>
    </location>
</feature>
<name>K9HPY0_9PROT</name>
<feature type="transmembrane region" description="Helical" evidence="8">
    <location>
        <begin position="347"/>
        <end position="367"/>
    </location>
</feature>
<evidence type="ECO:0000256" key="2">
    <source>
        <dbReference type="ARBA" id="ARBA00005262"/>
    </source>
</evidence>
<dbReference type="Proteomes" id="UP000009881">
    <property type="component" value="Unassembled WGS sequence"/>
</dbReference>
<feature type="transmembrane region" description="Helical" evidence="8">
    <location>
        <begin position="249"/>
        <end position="267"/>
    </location>
</feature>